<dbReference type="Proteomes" id="UP001159363">
    <property type="component" value="Chromosome 2"/>
</dbReference>
<evidence type="ECO:0000313" key="1">
    <source>
        <dbReference type="EMBL" id="KAJ8892278.1"/>
    </source>
</evidence>
<gene>
    <name evidence="1" type="ORF">PR048_004858</name>
</gene>
<protein>
    <submittedName>
        <fullName evidence="1">Uncharacterized protein</fullName>
    </submittedName>
</protein>
<evidence type="ECO:0000313" key="2">
    <source>
        <dbReference type="Proteomes" id="UP001159363"/>
    </source>
</evidence>
<reference evidence="1 2" key="1">
    <citation type="submission" date="2023-02" db="EMBL/GenBank/DDBJ databases">
        <title>LHISI_Scaffold_Assembly.</title>
        <authorList>
            <person name="Stuart O.P."/>
            <person name="Cleave R."/>
            <person name="Magrath M.J.L."/>
            <person name="Mikheyev A.S."/>
        </authorList>
    </citation>
    <scope>NUCLEOTIDE SEQUENCE [LARGE SCALE GENOMIC DNA]</scope>
    <source>
        <strain evidence="1">Daus_M_001</strain>
        <tissue evidence="1">Leg muscle</tissue>
    </source>
</reference>
<comment type="caution">
    <text evidence="1">The sequence shown here is derived from an EMBL/GenBank/DDBJ whole genome shotgun (WGS) entry which is preliminary data.</text>
</comment>
<proteinExistence type="predicted"/>
<organism evidence="1 2">
    <name type="scientific">Dryococelus australis</name>
    <dbReference type="NCBI Taxonomy" id="614101"/>
    <lineage>
        <taxon>Eukaryota</taxon>
        <taxon>Metazoa</taxon>
        <taxon>Ecdysozoa</taxon>
        <taxon>Arthropoda</taxon>
        <taxon>Hexapoda</taxon>
        <taxon>Insecta</taxon>
        <taxon>Pterygota</taxon>
        <taxon>Neoptera</taxon>
        <taxon>Polyneoptera</taxon>
        <taxon>Phasmatodea</taxon>
        <taxon>Verophasmatodea</taxon>
        <taxon>Anareolatae</taxon>
        <taxon>Phasmatidae</taxon>
        <taxon>Eurycanthinae</taxon>
        <taxon>Dryococelus</taxon>
    </lineage>
</organism>
<name>A0ABQ9I6K5_9NEOP</name>
<accession>A0ABQ9I6K5</accession>
<sequence>MLADNASPVADDSLDNEIISVIKCLQIQPRKHLKGSALRKQMQHRVPALSLQSLLLLIIYRLKVNVYLETSMFVEIVVHTCRASLHVT</sequence>
<keyword evidence="2" id="KW-1185">Reference proteome</keyword>
<dbReference type="EMBL" id="JARBHB010000002">
    <property type="protein sequence ID" value="KAJ8892278.1"/>
    <property type="molecule type" value="Genomic_DNA"/>
</dbReference>